<sequence>MNYFAIGLETSILKMIFMHNLLKIYQGVR</sequence>
<organism evidence="1 2">
    <name type="scientific">Legionella donaldsonii</name>
    <dbReference type="NCBI Taxonomy" id="45060"/>
    <lineage>
        <taxon>Bacteria</taxon>
        <taxon>Pseudomonadati</taxon>
        <taxon>Pseudomonadota</taxon>
        <taxon>Gammaproteobacteria</taxon>
        <taxon>Legionellales</taxon>
        <taxon>Legionellaceae</taxon>
        <taxon>Legionella</taxon>
    </lineage>
</organism>
<protein>
    <submittedName>
        <fullName evidence="1">Uncharacterized protein</fullName>
    </submittedName>
</protein>
<dbReference type="AlphaFoldDB" id="A0A378IYZ2"/>
<keyword evidence="2" id="KW-1185">Reference proteome</keyword>
<proteinExistence type="predicted"/>
<accession>A0A378IYZ2</accession>
<reference evidence="1 2" key="1">
    <citation type="submission" date="2018-06" db="EMBL/GenBank/DDBJ databases">
        <authorList>
            <consortium name="Pathogen Informatics"/>
            <person name="Doyle S."/>
        </authorList>
    </citation>
    <scope>NUCLEOTIDE SEQUENCE [LARGE SCALE GENOMIC DNA]</scope>
    <source>
        <strain evidence="1 2">NCTC13292</strain>
    </source>
</reference>
<gene>
    <name evidence="1" type="ORF">NCTC13292_00072</name>
</gene>
<evidence type="ECO:0000313" key="2">
    <source>
        <dbReference type="Proteomes" id="UP000254677"/>
    </source>
</evidence>
<evidence type="ECO:0000313" key="1">
    <source>
        <dbReference type="EMBL" id="STX40328.1"/>
    </source>
</evidence>
<dbReference type="EMBL" id="UGOA01000001">
    <property type="protein sequence ID" value="STX40328.1"/>
    <property type="molecule type" value="Genomic_DNA"/>
</dbReference>
<dbReference type="Proteomes" id="UP000254677">
    <property type="component" value="Unassembled WGS sequence"/>
</dbReference>
<name>A0A378IYZ2_9GAMM</name>